<dbReference type="PANTHER" id="PTHR44809">
    <property type="match status" value="1"/>
</dbReference>
<sequence length="472" mass="52022">MKRRAPHSHTNRPARTARPAQATRAHDEATRALAEGGHAWSAGKIETAATAFAHAALLAPDMAQAHSNLGVALRKMGRVEAALASYRRALALTPDDPALHSNLGNALRALGRLAEAEEHLSRAVAARPEDQSFAYNLALVIRDRRRQSEARQRLAALCQANPANAEMIWDLALTDLYLKDYVRGFAGYEARWRLPRLQARDLPGERWQPGAATAGKRVLITAEQGFGDALQFARFLPLVARQSAELVVECQPELMELFAAIPGVARMVEKNAPLPAHDMWAPMMSLAWLLGVTWETLPAPRSYLTAPRKLASPLGRPPGTRLNVGLVWAGKTTPRDRSWPLEELLPLMEDPRVTWWSLQMGERAADLGTVGADRLVRNLAPRLRNFADTAAAMTELDMVVTIDSGPAHLAAALGRPTWILLRYVSDWRWLDEGDTCAWYPSVRLFRQPTPDDFTTPVTTMKAALDKVLAGIP</sequence>
<dbReference type="Pfam" id="PF01075">
    <property type="entry name" value="Glyco_transf_9"/>
    <property type="match status" value="1"/>
</dbReference>
<dbReference type="Gene3D" id="3.40.50.2000">
    <property type="entry name" value="Glycogen Phosphorylase B"/>
    <property type="match status" value="1"/>
</dbReference>
<dbReference type="PROSITE" id="PS50005">
    <property type="entry name" value="TPR"/>
    <property type="match status" value="2"/>
</dbReference>
<dbReference type="AlphaFoldDB" id="A0A7C9QUD5"/>
<feature type="repeat" description="TPR" evidence="1">
    <location>
        <begin position="63"/>
        <end position="96"/>
    </location>
</feature>
<dbReference type="InterPro" id="IPR002201">
    <property type="entry name" value="Glyco_trans_9"/>
</dbReference>
<dbReference type="InterPro" id="IPR019734">
    <property type="entry name" value="TPR_rpt"/>
</dbReference>
<organism evidence="3 4">
    <name type="scientific">Magnetospirillum aberrantis SpK</name>
    <dbReference type="NCBI Taxonomy" id="908842"/>
    <lineage>
        <taxon>Bacteria</taxon>
        <taxon>Pseudomonadati</taxon>
        <taxon>Pseudomonadota</taxon>
        <taxon>Alphaproteobacteria</taxon>
        <taxon>Rhodospirillales</taxon>
        <taxon>Rhodospirillaceae</taxon>
        <taxon>Magnetospirillum</taxon>
    </lineage>
</organism>
<comment type="caution">
    <text evidence="3">The sequence shown here is derived from an EMBL/GenBank/DDBJ whole genome shotgun (WGS) entry which is preliminary data.</text>
</comment>
<dbReference type="RefSeq" id="WP_163679652.1">
    <property type="nucleotide sequence ID" value="NZ_JAAIYP010000038.1"/>
</dbReference>
<name>A0A7C9QUD5_9PROT</name>
<feature type="compositionally biased region" description="Basic residues" evidence="2">
    <location>
        <begin position="1"/>
        <end position="12"/>
    </location>
</feature>
<reference evidence="3 4" key="1">
    <citation type="submission" date="2020-02" db="EMBL/GenBank/DDBJ databases">
        <authorList>
            <person name="Dziuba M."/>
            <person name="Kuznetsov B."/>
            <person name="Mardanov A."/>
            <person name="Ravin N."/>
            <person name="Grouzdev D."/>
        </authorList>
    </citation>
    <scope>NUCLEOTIDE SEQUENCE [LARGE SCALE GENOMIC DNA]</scope>
    <source>
        <strain evidence="3 4">SpK</strain>
    </source>
</reference>
<proteinExistence type="predicted"/>
<dbReference type="SUPFAM" id="SSF48452">
    <property type="entry name" value="TPR-like"/>
    <property type="match status" value="1"/>
</dbReference>
<dbReference type="InterPro" id="IPR052943">
    <property type="entry name" value="TMTC_O-mannosyl-trnsfr"/>
</dbReference>
<dbReference type="InterPro" id="IPR011990">
    <property type="entry name" value="TPR-like_helical_dom_sf"/>
</dbReference>
<feature type="compositionally biased region" description="Low complexity" evidence="2">
    <location>
        <begin position="13"/>
        <end position="23"/>
    </location>
</feature>
<dbReference type="GO" id="GO:0016757">
    <property type="term" value="F:glycosyltransferase activity"/>
    <property type="evidence" value="ECO:0007669"/>
    <property type="project" value="InterPro"/>
</dbReference>
<dbReference type="PROSITE" id="PS50293">
    <property type="entry name" value="TPR_REGION"/>
    <property type="match status" value="1"/>
</dbReference>
<evidence type="ECO:0000256" key="2">
    <source>
        <dbReference type="SAM" id="MobiDB-lite"/>
    </source>
</evidence>
<keyword evidence="1" id="KW-0802">TPR repeat</keyword>
<dbReference type="Gene3D" id="1.25.40.10">
    <property type="entry name" value="Tetratricopeptide repeat domain"/>
    <property type="match status" value="2"/>
</dbReference>
<gene>
    <name evidence="3" type="ORF">G4223_11760</name>
</gene>
<accession>A0A7C9QUD5</accession>
<dbReference type="SMART" id="SM00028">
    <property type="entry name" value="TPR"/>
    <property type="match status" value="2"/>
</dbReference>
<evidence type="ECO:0000313" key="3">
    <source>
        <dbReference type="EMBL" id="NFV80785.1"/>
    </source>
</evidence>
<dbReference type="SUPFAM" id="SSF53756">
    <property type="entry name" value="UDP-Glycosyltransferase/glycogen phosphorylase"/>
    <property type="match status" value="1"/>
</dbReference>
<dbReference type="EMBL" id="JAAIYP010000038">
    <property type="protein sequence ID" value="NFV80785.1"/>
    <property type="molecule type" value="Genomic_DNA"/>
</dbReference>
<evidence type="ECO:0000313" key="4">
    <source>
        <dbReference type="Proteomes" id="UP000480684"/>
    </source>
</evidence>
<evidence type="ECO:0000256" key="1">
    <source>
        <dbReference type="PROSITE-ProRule" id="PRU00339"/>
    </source>
</evidence>
<dbReference type="Proteomes" id="UP000480684">
    <property type="component" value="Unassembled WGS sequence"/>
</dbReference>
<dbReference type="Pfam" id="PF13414">
    <property type="entry name" value="TPR_11"/>
    <property type="match status" value="1"/>
</dbReference>
<keyword evidence="4" id="KW-1185">Reference proteome</keyword>
<protein>
    <submittedName>
        <fullName evidence="3">Tetratricopeptide repeat protein</fullName>
    </submittedName>
</protein>
<dbReference type="PANTHER" id="PTHR44809:SF1">
    <property type="entry name" value="PROTEIN O-MANNOSYL-TRANSFERASE TMTC1"/>
    <property type="match status" value="1"/>
</dbReference>
<feature type="repeat" description="TPR" evidence="1">
    <location>
        <begin position="97"/>
        <end position="130"/>
    </location>
</feature>
<feature type="region of interest" description="Disordered" evidence="2">
    <location>
        <begin position="1"/>
        <end position="29"/>
    </location>
</feature>